<feature type="transmembrane region" description="Helical" evidence="8">
    <location>
        <begin position="269"/>
        <end position="291"/>
    </location>
</feature>
<comment type="subcellular location">
    <subcellularLocation>
        <location evidence="1">Cell membrane</location>
        <topology evidence="1">Multi-pass membrane protein</topology>
    </subcellularLocation>
    <subcellularLocation>
        <location evidence="7">Membrane</location>
        <topology evidence="7">Multi-pass membrane protein</topology>
    </subcellularLocation>
</comment>
<dbReference type="GO" id="GO:0005886">
    <property type="term" value="C:plasma membrane"/>
    <property type="evidence" value="ECO:0007669"/>
    <property type="project" value="UniProtKB-SubCell"/>
</dbReference>
<reference evidence="10 11" key="1">
    <citation type="submission" date="2018-12" db="EMBL/GenBank/DDBJ databases">
        <authorList>
            <person name="Li F."/>
        </authorList>
    </citation>
    <scope>NUCLEOTIDE SEQUENCE [LARGE SCALE GENOMIC DNA]</scope>
    <source>
        <strain evidence="10 11">EGI 6500705</strain>
    </source>
</reference>
<proteinExistence type="inferred from homology"/>
<feature type="transmembrane region" description="Helical" evidence="8">
    <location>
        <begin position="162"/>
        <end position="184"/>
    </location>
</feature>
<protein>
    <submittedName>
        <fullName evidence="10">Monovalent cation/H+ antiporter subunit D family protein</fullName>
    </submittedName>
</protein>
<feature type="transmembrane region" description="Helical" evidence="8">
    <location>
        <begin position="107"/>
        <end position="125"/>
    </location>
</feature>
<dbReference type="RefSeq" id="WP_127051522.1">
    <property type="nucleotide sequence ID" value="NZ_RZGZ01000007.1"/>
</dbReference>
<feature type="transmembrane region" description="Helical" evidence="8">
    <location>
        <begin position="401"/>
        <end position="422"/>
    </location>
</feature>
<feature type="transmembrane region" description="Helical" evidence="8">
    <location>
        <begin position="367"/>
        <end position="389"/>
    </location>
</feature>
<keyword evidence="4 7" id="KW-0812">Transmembrane</keyword>
<feature type="transmembrane region" description="Helical" evidence="8">
    <location>
        <begin position="470"/>
        <end position="492"/>
    </location>
</feature>
<evidence type="ECO:0000313" key="11">
    <source>
        <dbReference type="Proteomes" id="UP000274909"/>
    </source>
</evidence>
<comment type="caution">
    <text evidence="10">The sequence shown here is derived from an EMBL/GenBank/DDBJ whole genome shotgun (WGS) entry which is preliminary data.</text>
</comment>
<dbReference type="InterPro" id="IPR001750">
    <property type="entry name" value="ND/Mrp_TM"/>
</dbReference>
<keyword evidence="6 8" id="KW-0472">Membrane</keyword>
<feature type="transmembrane region" description="Helical" evidence="8">
    <location>
        <begin position="31"/>
        <end position="53"/>
    </location>
</feature>
<feature type="transmembrane region" description="Helical" evidence="8">
    <location>
        <begin position="73"/>
        <end position="100"/>
    </location>
</feature>
<feature type="transmembrane region" description="Helical" evidence="8">
    <location>
        <begin position="204"/>
        <end position="227"/>
    </location>
</feature>
<dbReference type="GO" id="GO:0042773">
    <property type="term" value="P:ATP synthesis coupled electron transport"/>
    <property type="evidence" value="ECO:0007669"/>
    <property type="project" value="InterPro"/>
</dbReference>
<dbReference type="PANTHER" id="PTHR42703">
    <property type="entry name" value="NADH DEHYDROGENASE"/>
    <property type="match status" value="1"/>
</dbReference>
<dbReference type="PRINTS" id="PR01437">
    <property type="entry name" value="NUOXDRDTASE4"/>
</dbReference>
<accession>A0A433JMP4</accession>
<evidence type="ECO:0000256" key="5">
    <source>
        <dbReference type="ARBA" id="ARBA00022989"/>
    </source>
</evidence>
<dbReference type="NCBIfam" id="NF006238">
    <property type="entry name" value="PRK08375.1-4"/>
    <property type="match status" value="1"/>
</dbReference>
<dbReference type="PANTHER" id="PTHR42703:SF1">
    <property type="entry name" value="NA(+)_H(+) ANTIPORTER SUBUNIT D1"/>
    <property type="match status" value="1"/>
</dbReference>
<dbReference type="AlphaFoldDB" id="A0A433JMP4"/>
<evidence type="ECO:0000256" key="6">
    <source>
        <dbReference type="ARBA" id="ARBA00023136"/>
    </source>
</evidence>
<keyword evidence="3" id="KW-1003">Cell membrane</keyword>
<feature type="transmembrane region" description="Helical" evidence="8">
    <location>
        <begin position="298"/>
        <end position="320"/>
    </location>
</feature>
<dbReference type="GO" id="GO:0008137">
    <property type="term" value="F:NADH dehydrogenase (ubiquinone) activity"/>
    <property type="evidence" value="ECO:0007669"/>
    <property type="project" value="InterPro"/>
</dbReference>
<keyword evidence="5 8" id="KW-1133">Transmembrane helix</keyword>
<evidence type="ECO:0000259" key="9">
    <source>
        <dbReference type="Pfam" id="PF00361"/>
    </source>
</evidence>
<dbReference type="Pfam" id="PF00361">
    <property type="entry name" value="Proton_antipo_M"/>
    <property type="match status" value="1"/>
</dbReference>
<dbReference type="EMBL" id="RZGZ01000007">
    <property type="protein sequence ID" value="RUQ96893.1"/>
    <property type="molecule type" value="Genomic_DNA"/>
</dbReference>
<organism evidence="10 11">
    <name type="scientific">Labedella endophytica</name>
    <dbReference type="NCBI Taxonomy" id="1523160"/>
    <lineage>
        <taxon>Bacteria</taxon>
        <taxon>Bacillati</taxon>
        <taxon>Actinomycetota</taxon>
        <taxon>Actinomycetes</taxon>
        <taxon>Micrococcales</taxon>
        <taxon>Microbacteriaceae</taxon>
        <taxon>Labedella</taxon>
    </lineage>
</organism>
<dbReference type="InterPro" id="IPR003918">
    <property type="entry name" value="NADH_UbQ_OxRdtase"/>
</dbReference>
<dbReference type="OrthoDB" id="9768329at2"/>
<evidence type="ECO:0000256" key="4">
    <source>
        <dbReference type="ARBA" id="ARBA00022692"/>
    </source>
</evidence>
<feature type="domain" description="NADH:quinone oxidoreductase/Mrp antiporter transmembrane" evidence="9">
    <location>
        <begin position="127"/>
        <end position="416"/>
    </location>
</feature>
<feature type="transmembrane region" description="Helical" evidence="8">
    <location>
        <begin position="6"/>
        <end position="24"/>
    </location>
</feature>
<dbReference type="InterPro" id="IPR050586">
    <property type="entry name" value="CPA3_Na-H_Antiporter_D"/>
</dbReference>
<evidence type="ECO:0000256" key="7">
    <source>
        <dbReference type="RuleBase" id="RU000320"/>
    </source>
</evidence>
<evidence type="ECO:0000256" key="1">
    <source>
        <dbReference type="ARBA" id="ARBA00004651"/>
    </source>
</evidence>
<feature type="transmembrane region" description="Helical" evidence="8">
    <location>
        <begin position="326"/>
        <end position="346"/>
    </location>
</feature>
<dbReference type="Proteomes" id="UP000274909">
    <property type="component" value="Unassembled WGS sequence"/>
</dbReference>
<evidence type="ECO:0000256" key="3">
    <source>
        <dbReference type="ARBA" id="ARBA00022475"/>
    </source>
</evidence>
<evidence type="ECO:0000256" key="2">
    <source>
        <dbReference type="ARBA" id="ARBA00005346"/>
    </source>
</evidence>
<feature type="transmembrane region" description="Helical" evidence="8">
    <location>
        <begin position="131"/>
        <end position="150"/>
    </location>
</feature>
<gene>
    <name evidence="10" type="ORF">ELQ94_16730</name>
</gene>
<sequence length="519" mass="53666">MTDALLPLFVAVPILAAGLLFTLGRRRRVQAAVILALASASTIGGVVLIGVVGTDGPIAHGVGLWPVGIAIPFAADMFTALMLTATGFLTVVCSLFAIVARTADGRYFAPLALVLLGGVNGALLTADLFNLFVFIEVMLLPSYALLVLAPPGRGEYHQVSGARLYVTVNLLTSTVFLAGVAFLYGTAGTVNLAELAGAAQESDAVAAAAAVCLFALSIKAAIVPVYGWLARSYPSTSPAVTALFSGLHTKVAIYAIYRIYAQLFDGDERYLWIAVTVFSVTMVVGVLAAVGETTTRSILAFHMVSQIGYILMGVALFTGAGLAAGIFYLIHHMVVKAALFLSTGAIEVRYGTGELKRLGGTATREPLIAAAFLVAAFSMAGLPPFSGFVAKLSIVMASLEAGQVAVVIVMLVVSLVTLLSMLKIWSGVFWGKLPDELVSDETDETDETDESTANHVGGGTAVAERPRVRVGVALAAPAVILALTTVCLGVGAEGLMALAQTAADGLLDTSAYTEAVMGS</sequence>
<evidence type="ECO:0000313" key="10">
    <source>
        <dbReference type="EMBL" id="RUQ96893.1"/>
    </source>
</evidence>
<evidence type="ECO:0000256" key="8">
    <source>
        <dbReference type="SAM" id="Phobius"/>
    </source>
</evidence>
<name>A0A433JMP4_9MICO</name>
<comment type="similarity">
    <text evidence="2">Belongs to the CPA3 antiporters (TC 2.A.63) subunit D family.</text>
</comment>
<keyword evidence="11" id="KW-1185">Reference proteome</keyword>
<feature type="transmembrane region" description="Helical" evidence="8">
    <location>
        <begin position="239"/>
        <end position="257"/>
    </location>
</feature>